<dbReference type="InterPro" id="IPR001789">
    <property type="entry name" value="Sig_transdc_resp-reg_receiver"/>
</dbReference>
<dbReference type="InterPro" id="IPR000160">
    <property type="entry name" value="GGDEF_dom"/>
</dbReference>
<keyword evidence="5" id="KW-1185">Reference proteome</keyword>
<dbReference type="Pfam" id="PF00990">
    <property type="entry name" value="GGDEF"/>
    <property type="match status" value="1"/>
</dbReference>
<dbReference type="NCBIfam" id="TIGR00254">
    <property type="entry name" value="GGDEF"/>
    <property type="match status" value="1"/>
</dbReference>
<dbReference type="InterPro" id="IPR011006">
    <property type="entry name" value="CheY-like_superfamily"/>
</dbReference>
<organism evidence="4 5">
    <name type="scientific">Duganella levis</name>
    <dbReference type="NCBI Taxonomy" id="2692169"/>
    <lineage>
        <taxon>Bacteria</taxon>
        <taxon>Pseudomonadati</taxon>
        <taxon>Pseudomonadota</taxon>
        <taxon>Betaproteobacteria</taxon>
        <taxon>Burkholderiales</taxon>
        <taxon>Oxalobacteraceae</taxon>
        <taxon>Telluria group</taxon>
        <taxon>Duganella</taxon>
    </lineage>
</organism>
<evidence type="ECO:0000313" key="5">
    <source>
        <dbReference type="Proteomes" id="UP000642144"/>
    </source>
</evidence>
<evidence type="ECO:0000259" key="2">
    <source>
        <dbReference type="PROSITE" id="PS50110"/>
    </source>
</evidence>
<dbReference type="Gene3D" id="3.30.70.270">
    <property type="match status" value="1"/>
</dbReference>
<feature type="domain" description="Response regulatory" evidence="2">
    <location>
        <begin position="11"/>
        <end position="126"/>
    </location>
</feature>
<feature type="domain" description="GGDEF" evidence="3">
    <location>
        <begin position="176"/>
        <end position="309"/>
    </location>
</feature>
<dbReference type="Pfam" id="PF00072">
    <property type="entry name" value="Response_reg"/>
    <property type="match status" value="1"/>
</dbReference>
<dbReference type="SUPFAM" id="SSF55073">
    <property type="entry name" value="Nucleotide cyclase"/>
    <property type="match status" value="1"/>
</dbReference>
<dbReference type="InterPro" id="IPR043128">
    <property type="entry name" value="Rev_trsase/Diguanyl_cyclase"/>
</dbReference>
<evidence type="ECO:0000259" key="3">
    <source>
        <dbReference type="PROSITE" id="PS50887"/>
    </source>
</evidence>
<dbReference type="EMBL" id="WWCT01000016">
    <property type="protein sequence ID" value="MYN28493.1"/>
    <property type="molecule type" value="Genomic_DNA"/>
</dbReference>
<dbReference type="PANTHER" id="PTHR46663">
    <property type="entry name" value="DIGUANYLATE CYCLASE DGCT-RELATED"/>
    <property type="match status" value="1"/>
</dbReference>
<dbReference type="InterPro" id="IPR029787">
    <property type="entry name" value="Nucleotide_cyclase"/>
</dbReference>
<reference evidence="4 5" key="1">
    <citation type="submission" date="2019-12" db="EMBL/GenBank/DDBJ databases">
        <title>Novel species isolated from a subtropical stream in China.</title>
        <authorList>
            <person name="Lu H."/>
        </authorList>
    </citation>
    <scope>NUCLEOTIDE SEQUENCE [LARGE SCALE GENOMIC DNA]</scope>
    <source>
        <strain evidence="4 5">CY42W</strain>
    </source>
</reference>
<keyword evidence="1" id="KW-0597">Phosphoprotein</keyword>
<dbReference type="RefSeq" id="WP_161056316.1">
    <property type="nucleotide sequence ID" value="NZ_WWCT01000016.1"/>
</dbReference>
<protein>
    <submittedName>
        <fullName evidence="4">Diguanylate cyclase</fullName>
    </submittedName>
</protein>
<dbReference type="SMART" id="SM00267">
    <property type="entry name" value="GGDEF"/>
    <property type="match status" value="1"/>
</dbReference>
<dbReference type="Gene3D" id="3.40.50.2300">
    <property type="match status" value="1"/>
</dbReference>
<evidence type="ECO:0000256" key="1">
    <source>
        <dbReference type="PROSITE-ProRule" id="PRU00169"/>
    </source>
</evidence>
<dbReference type="PROSITE" id="PS50887">
    <property type="entry name" value="GGDEF"/>
    <property type="match status" value="1"/>
</dbReference>
<dbReference type="InterPro" id="IPR052163">
    <property type="entry name" value="DGC-Regulatory_Protein"/>
</dbReference>
<evidence type="ECO:0000313" key="4">
    <source>
        <dbReference type="EMBL" id="MYN28493.1"/>
    </source>
</evidence>
<dbReference type="PROSITE" id="PS50110">
    <property type="entry name" value="RESPONSE_REGULATORY"/>
    <property type="match status" value="1"/>
</dbReference>
<comment type="caution">
    <text evidence="4">The sequence shown here is derived from an EMBL/GenBank/DDBJ whole genome shotgun (WGS) entry which is preliminary data.</text>
</comment>
<name>A0ABW9W3H2_9BURK</name>
<feature type="modified residue" description="4-aspartylphosphate" evidence="1">
    <location>
        <position position="61"/>
    </location>
</feature>
<dbReference type="CDD" id="cd01949">
    <property type="entry name" value="GGDEF"/>
    <property type="match status" value="1"/>
</dbReference>
<dbReference type="SMART" id="SM00448">
    <property type="entry name" value="REC"/>
    <property type="match status" value="1"/>
</dbReference>
<accession>A0ABW9W3H2</accession>
<proteinExistence type="predicted"/>
<dbReference type="SUPFAM" id="SSF52172">
    <property type="entry name" value="CheY-like"/>
    <property type="match status" value="1"/>
</dbReference>
<sequence>MPSRDEILNAKILVVDDSADNVELMLEILREAGYTDVSSTMLPEQVCPLHRQQCYDLILLDLQMPGLNGFQVMKGLKEIEQGGYLPVLALTAQPSFKIAALEAGARDFISKPFDLLEVHKRIHNMLEVRLLYKELAQYSRQQQELALHDPLTALPNRRLLEDRIATVLQHAARQQNKAAVMYLDLDGFKTINDTHGHAYGDDILKQVAQRLVGCSRKEDTVARVGGDEFVIVMGDIAHVGDTQEPANKLIEAVAQPYVVNGLTLQLSTSIGVALFPDDATEVAALIAAADGALYEAKRSGKNRCCTAQSMRNQPTAHHTLSPTLA</sequence>
<dbReference type="Proteomes" id="UP000642144">
    <property type="component" value="Unassembled WGS sequence"/>
</dbReference>
<dbReference type="PANTHER" id="PTHR46663:SF2">
    <property type="entry name" value="GGDEF DOMAIN-CONTAINING PROTEIN"/>
    <property type="match status" value="1"/>
</dbReference>
<gene>
    <name evidence="4" type="ORF">GTP69_18960</name>
</gene>